<protein>
    <recommendedName>
        <fullName evidence="5">Benzyl alcohol O-benzoyltransferase</fullName>
    </recommendedName>
</protein>
<gene>
    <name evidence="3" type="ORF">AARE701A_LOCUS15489</name>
</gene>
<evidence type="ECO:0000256" key="1">
    <source>
        <dbReference type="ARBA" id="ARBA00009861"/>
    </source>
</evidence>
<dbReference type="GO" id="GO:0016740">
    <property type="term" value="F:transferase activity"/>
    <property type="evidence" value="ECO:0007669"/>
    <property type="project" value="UniProtKB-KW"/>
</dbReference>
<keyword evidence="4" id="KW-1185">Reference proteome</keyword>
<dbReference type="Pfam" id="PF02458">
    <property type="entry name" value="Transferase"/>
    <property type="match status" value="2"/>
</dbReference>
<dbReference type="EMBL" id="LR999456">
    <property type="protein sequence ID" value="CAE6106584.1"/>
    <property type="molecule type" value="Genomic_DNA"/>
</dbReference>
<dbReference type="Proteomes" id="UP000682877">
    <property type="component" value="Chromosome 6"/>
</dbReference>
<dbReference type="Gene3D" id="3.30.559.10">
    <property type="entry name" value="Chloramphenicol acetyltransferase-like domain"/>
    <property type="match status" value="3"/>
</dbReference>
<proteinExistence type="inferred from homology"/>
<name>A0A8S2AIC4_ARAAE</name>
<dbReference type="InterPro" id="IPR023213">
    <property type="entry name" value="CAT-like_dom_sf"/>
</dbReference>
<accession>A0A8S2AIC4</accession>
<organism evidence="3 4">
    <name type="scientific">Arabidopsis arenosa</name>
    <name type="common">Sand rock-cress</name>
    <name type="synonym">Cardaminopsis arenosa</name>
    <dbReference type="NCBI Taxonomy" id="38785"/>
    <lineage>
        <taxon>Eukaryota</taxon>
        <taxon>Viridiplantae</taxon>
        <taxon>Streptophyta</taxon>
        <taxon>Embryophyta</taxon>
        <taxon>Tracheophyta</taxon>
        <taxon>Spermatophyta</taxon>
        <taxon>Magnoliopsida</taxon>
        <taxon>eudicotyledons</taxon>
        <taxon>Gunneridae</taxon>
        <taxon>Pentapetalae</taxon>
        <taxon>rosids</taxon>
        <taxon>malvids</taxon>
        <taxon>Brassicales</taxon>
        <taxon>Brassicaceae</taxon>
        <taxon>Camelineae</taxon>
        <taxon>Arabidopsis</taxon>
    </lineage>
</organism>
<comment type="similarity">
    <text evidence="1">Belongs to the plant acyltransferase family.</text>
</comment>
<dbReference type="AlphaFoldDB" id="A0A8S2AIC4"/>
<keyword evidence="2" id="KW-0808">Transferase</keyword>
<evidence type="ECO:0008006" key="5">
    <source>
        <dbReference type="Google" id="ProtNLM"/>
    </source>
</evidence>
<dbReference type="PANTHER" id="PTHR31147:SF66">
    <property type="entry name" value="OS05G0315700 PROTEIN"/>
    <property type="match status" value="1"/>
</dbReference>
<sequence>MSGLLTFTVHRKKPELVSPAKPTPRELKLLSDIDDQEGLRFHIPTIFFYRHNPTAYSDPVAVIRRALAETLVYYYPFAGRLQEGQNRKLAVDCTGEGVLFIEADADVTLVEFEEKDALKPPFPCFEELLFDVEGSSEMLNTPLMLMQVTRLKCGGFIFAVRINHVMSDAAGLKLFLKTMCEFVRGYHAPTVAPVWERHLLNARVPVRVTHMHREYDEMPAIGTESGGSWDNLVGRSFFFGHDEMFAIRRLLAPNLVNSSTNMEMLTSFLWRYRTVALQPDPDKEMRLIFIVNARSKLKNSPLPLGYYGNAFAFPVAIATTRELTKKPLEFALRLGRPSFSSDRAYLVSDVRIFADIDFGIWGKPVYGGIGTAGVQDFPGASFYVSTEKRNGEIGIIVPVCLPEKAMQMFVEELEGVFNGQ</sequence>
<evidence type="ECO:0000313" key="4">
    <source>
        <dbReference type="Proteomes" id="UP000682877"/>
    </source>
</evidence>
<dbReference type="PANTHER" id="PTHR31147">
    <property type="entry name" value="ACYL TRANSFERASE 4"/>
    <property type="match status" value="1"/>
</dbReference>
<evidence type="ECO:0000313" key="3">
    <source>
        <dbReference type="EMBL" id="CAE6106584.1"/>
    </source>
</evidence>
<evidence type="ECO:0000256" key="2">
    <source>
        <dbReference type="ARBA" id="ARBA00022679"/>
    </source>
</evidence>
<dbReference type="InterPro" id="IPR050898">
    <property type="entry name" value="Plant_acyltransferase"/>
</dbReference>
<reference evidence="3" key="1">
    <citation type="submission" date="2021-01" db="EMBL/GenBank/DDBJ databases">
        <authorList>
            <person name="Bezrukov I."/>
        </authorList>
    </citation>
    <scope>NUCLEOTIDE SEQUENCE</scope>
</reference>